<evidence type="ECO:0000256" key="4">
    <source>
        <dbReference type="ARBA" id="ARBA00023136"/>
    </source>
</evidence>
<keyword evidence="5" id="KW-0998">Cell outer membrane</keyword>
<evidence type="ECO:0000256" key="5">
    <source>
        <dbReference type="ARBA" id="ARBA00023237"/>
    </source>
</evidence>
<evidence type="ECO:0000256" key="3">
    <source>
        <dbReference type="ARBA" id="ARBA00022729"/>
    </source>
</evidence>
<evidence type="ECO:0000256" key="2">
    <source>
        <dbReference type="ARBA" id="ARBA00006275"/>
    </source>
</evidence>
<dbReference type="Gene3D" id="1.25.40.390">
    <property type="match status" value="1"/>
</dbReference>
<gene>
    <name evidence="8" type="ORF">GCM10011516_08870</name>
</gene>
<dbReference type="AlphaFoldDB" id="A0A8H9KSR8"/>
<evidence type="ECO:0000313" key="9">
    <source>
        <dbReference type="Proteomes" id="UP000614460"/>
    </source>
</evidence>
<evidence type="ECO:0000259" key="7">
    <source>
        <dbReference type="Pfam" id="PF14322"/>
    </source>
</evidence>
<evidence type="ECO:0000259" key="6">
    <source>
        <dbReference type="Pfam" id="PF07980"/>
    </source>
</evidence>
<comment type="similarity">
    <text evidence="2">Belongs to the SusD family.</text>
</comment>
<feature type="domain" description="RagB/SusD" evidence="6">
    <location>
        <begin position="389"/>
        <end position="506"/>
    </location>
</feature>
<dbReference type="InterPro" id="IPR033985">
    <property type="entry name" value="SusD-like_N"/>
</dbReference>
<reference evidence="8" key="2">
    <citation type="submission" date="2020-09" db="EMBL/GenBank/DDBJ databases">
        <authorList>
            <person name="Sun Q."/>
            <person name="Zhou Y."/>
        </authorList>
    </citation>
    <scope>NUCLEOTIDE SEQUENCE</scope>
    <source>
        <strain evidence="8">CGMCC 1.15966</strain>
    </source>
</reference>
<proteinExistence type="inferred from homology"/>
<comment type="caution">
    <text evidence="8">The sequence shown here is derived from an EMBL/GenBank/DDBJ whole genome shotgun (WGS) entry which is preliminary data.</text>
</comment>
<dbReference type="GO" id="GO:0009279">
    <property type="term" value="C:cell outer membrane"/>
    <property type="evidence" value="ECO:0007669"/>
    <property type="project" value="UniProtKB-SubCell"/>
</dbReference>
<evidence type="ECO:0000256" key="1">
    <source>
        <dbReference type="ARBA" id="ARBA00004442"/>
    </source>
</evidence>
<reference evidence="8" key="1">
    <citation type="journal article" date="2014" name="Int. J. Syst. Evol. Microbiol.">
        <title>Complete genome sequence of Corynebacterium casei LMG S-19264T (=DSM 44701T), isolated from a smear-ripened cheese.</title>
        <authorList>
            <consortium name="US DOE Joint Genome Institute (JGI-PGF)"/>
            <person name="Walter F."/>
            <person name="Albersmeier A."/>
            <person name="Kalinowski J."/>
            <person name="Ruckert C."/>
        </authorList>
    </citation>
    <scope>NUCLEOTIDE SEQUENCE</scope>
    <source>
        <strain evidence="8">CGMCC 1.15966</strain>
    </source>
</reference>
<dbReference type="EMBL" id="BMKM01000001">
    <property type="protein sequence ID" value="GGE13273.1"/>
    <property type="molecule type" value="Genomic_DNA"/>
</dbReference>
<evidence type="ECO:0000313" key="8">
    <source>
        <dbReference type="EMBL" id="GGE13273.1"/>
    </source>
</evidence>
<dbReference type="Pfam" id="PF07980">
    <property type="entry name" value="SusD_RagB"/>
    <property type="match status" value="1"/>
</dbReference>
<dbReference type="InterPro" id="IPR012944">
    <property type="entry name" value="SusD_RagB_dom"/>
</dbReference>
<dbReference type="Proteomes" id="UP000614460">
    <property type="component" value="Unassembled WGS sequence"/>
</dbReference>
<keyword evidence="9" id="KW-1185">Reference proteome</keyword>
<comment type="subcellular location">
    <subcellularLocation>
        <location evidence="1">Cell outer membrane</location>
    </subcellularLocation>
</comment>
<protein>
    <submittedName>
        <fullName evidence="8">Starch-binding protein</fullName>
    </submittedName>
</protein>
<keyword evidence="4" id="KW-0472">Membrane</keyword>
<name>A0A8H9KSR8_9SPHI</name>
<accession>A0A8H9KSR8</accession>
<dbReference type="RefSeq" id="WP_094258713.1">
    <property type="nucleotide sequence ID" value="NZ_BMKM01000001.1"/>
</dbReference>
<dbReference type="Pfam" id="PF14322">
    <property type="entry name" value="SusD-like_3"/>
    <property type="match status" value="1"/>
</dbReference>
<dbReference type="CDD" id="cd08977">
    <property type="entry name" value="SusD"/>
    <property type="match status" value="1"/>
</dbReference>
<keyword evidence="3" id="KW-0732">Signal</keyword>
<dbReference type="SUPFAM" id="SSF48452">
    <property type="entry name" value="TPR-like"/>
    <property type="match status" value="1"/>
</dbReference>
<dbReference type="InterPro" id="IPR011990">
    <property type="entry name" value="TPR-like_helical_dom_sf"/>
</dbReference>
<sequence>MMIKIKRNAIVYLLLSFFIICNTSCEKQLDEFSGSNAGEELQWDKISDTRSALMGSYGLLRAALFENNAHWVYGELRSGDLISYTRSDLKAMNNQELNASYPLIQDLTNWRNFYAVINSASLFIERAPEVLEKDSRYTPLNLRLDIAQARVIRAFAYFYMCRVWGDVPLITKSYDDESFIERPRTDYRSVLAYAENELLTAVKDLPYLYGVSPQSYYEQNSGAWRKVLFNKLTAYSLLAHIAAWQGNYINVDVYTQFILDHYNEIGITYLASISNLSGTAGIFSNNYGAGQLLSISSAFSNGEASASGHIEELTLANPLVSKQYPDLYVPKDSIVNIFKDPNDTRFGIDTISGLTRTNYFTNYSGETPIFSKIKIIRDGSSNGNYAIFGSNLIFTRMEEITLLRAEALTVLGNEDQAITLLNRVKTQRNVRNYSTISPTPLIIEIFNERRRELMGEGWRWYDQVRLNKILKVNPKISEMIDKGGIYWPLSDDVLSKNGLLTQNDYWK</sequence>
<feature type="domain" description="SusD-like N-terminal" evidence="7">
    <location>
        <begin position="91"/>
        <end position="240"/>
    </location>
</feature>
<organism evidence="8 9">
    <name type="scientific">Sphingobacterium cellulitidis</name>
    <dbReference type="NCBI Taxonomy" id="1768011"/>
    <lineage>
        <taxon>Bacteria</taxon>
        <taxon>Pseudomonadati</taxon>
        <taxon>Bacteroidota</taxon>
        <taxon>Sphingobacteriia</taxon>
        <taxon>Sphingobacteriales</taxon>
        <taxon>Sphingobacteriaceae</taxon>
        <taxon>Sphingobacterium</taxon>
    </lineage>
</organism>